<sequence length="66" mass="8248">MLHKHWNRIFLYYYSNKRLLSFMMIVENLESKRQKTKRLSFPYFLNAQTDKEPNKMQSDLHKKKPR</sequence>
<evidence type="ECO:0000313" key="2">
    <source>
        <dbReference type="WBParaSite" id="BXY_0346900.1"/>
    </source>
</evidence>
<dbReference type="Proteomes" id="UP000095284">
    <property type="component" value="Unplaced"/>
</dbReference>
<dbReference type="WBParaSite" id="BXY_0346900.1">
    <property type="protein sequence ID" value="BXY_0346900.1"/>
    <property type="gene ID" value="BXY_0346900"/>
</dbReference>
<name>A0A1I7RRX0_BURXY</name>
<accession>A0A1I7RRX0</accession>
<reference evidence="2" key="1">
    <citation type="submission" date="2016-11" db="UniProtKB">
        <authorList>
            <consortium name="WormBaseParasite"/>
        </authorList>
    </citation>
    <scope>IDENTIFICATION</scope>
</reference>
<protein>
    <submittedName>
        <fullName evidence="2">Ovule protein</fullName>
    </submittedName>
</protein>
<organism evidence="1 2">
    <name type="scientific">Bursaphelenchus xylophilus</name>
    <name type="common">Pinewood nematode worm</name>
    <name type="synonym">Aphelenchoides xylophilus</name>
    <dbReference type="NCBI Taxonomy" id="6326"/>
    <lineage>
        <taxon>Eukaryota</taxon>
        <taxon>Metazoa</taxon>
        <taxon>Ecdysozoa</taxon>
        <taxon>Nematoda</taxon>
        <taxon>Chromadorea</taxon>
        <taxon>Rhabditida</taxon>
        <taxon>Tylenchina</taxon>
        <taxon>Tylenchomorpha</taxon>
        <taxon>Aphelenchoidea</taxon>
        <taxon>Aphelenchoididae</taxon>
        <taxon>Bursaphelenchus</taxon>
    </lineage>
</organism>
<dbReference type="AlphaFoldDB" id="A0A1I7RRX0"/>
<proteinExistence type="predicted"/>
<evidence type="ECO:0000313" key="1">
    <source>
        <dbReference type="Proteomes" id="UP000095284"/>
    </source>
</evidence>